<protein>
    <submittedName>
        <fullName evidence="2">Uncharacterized protein</fullName>
    </submittedName>
</protein>
<feature type="compositionally biased region" description="Basic and acidic residues" evidence="1">
    <location>
        <begin position="44"/>
        <end position="56"/>
    </location>
</feature>
<evidence type="ECO:0000313" key="2">
    <source>
        <dbReference type="EMBL" id="KAJ4958244.1"/>
    </source>
</evidence>
<accession>A0A9Q0H2Z5</accession>
<dbReference type="EMBL" id="JAMYWD010000010">
    <property type="protein sequence ID" value="KAJ4958244.1"/>
    <property type="molecule type" value="Genomic_DNA"/>
</dbReference>
<keyword evidence="3" id="KW-1185">Reference proteome</keyword>
<organism evidence="2 3">
    <name type="scientific">Protea cynaroides</name>
    <dbReference type="NCBI Taxonomy" id="273540"/>
    <lineage>
        <taxon>Eukaryota</taxon>
        <taxon>Viridiplantae</taxon>
        <taxon>Streptophyta</taxon>
        <taxon>Embryophyta</taxon>
        <taxon>Tracheophyta</taxon>
        <taxon>Spermatophyta</taxon>
        <taxon>Magnoliopsida</taxon>
        <taxon>Proteales</taxon>
        <taxon>Proteaceae</taxon>
        <taxon>Protea</taxon>
    </lineage>
</organism>
<dbReference type="AlphaFoldDB" id="A0A9Q0H2Z5"/>
<comment type="caution">
    <text evidence="2">The sequence shown here is derived from an EMBL/GenBank/DDBJ whole genome shotgun (WGS) entry which is preliminary data.</text>
</comment>
<dbReference type="Proteomes" id="UP001141806">
    <property type="component" value="Unassembled WGS sequence"/>
</dbReference>
<gene>
    <name evidence="2" type="ORF">NE237_025355</name>
</gene>
<name>A0A9Q0H2Z5_9MAGN</name>
<evidence type="ECO:0000256" key="1">
    <source>
        <dbReference type="SAM" id="MobiDB-lite"/>
    </source>
</evidence>
<evidence type="ECO:0000313" key="3">
    <source>
        <dbReference type="Proteomes" id="UP001141806"/>
    </source>
</evidence>
<reference evidence="2" key="1">
    <citation type="journal article" date="2023" name="Plant J.">
        <title>The genome of the king protea, Protea cynaroides.</title>
        <authorList>
            <person name="Chang J."/>
            <person name="Duong T.A."/>
            <person name="Schoeman C."/>
            <person name="Ma X."/>
            <person name="Roodt D."/>
            <person name="Barker N."/>
            <person name="Li Z."/>
            <person name="Van de Peer Y."/>
            <person name="Mizrachi E."/>
        </authorList>
    </citation>
    <scope>NUCLEOTIDE SEQUENCE</scope>
    <source>
        <tissue evidence="2">Young leaves</tissue>
    </source>
</reference>
<proteinExistence type="predicted"/>
<feature type="region of interest" description="Disordered" evidence="1">
    <location>
        <begin position="36"/>
        <end position="60"/>
    </location>
</feature>
<dbReference type="OrthoDB" id="1937665at2759"/>
<sequence length="122" mass="13723">MSSSPKGEESRLFPSEENKNDGYLGLLVEAARLISGNFEDEESEPKTSSEKAKTETNEQVGCRSKRNRFWMFELYDGFEDISPVVRSKRGRNQYSIQNDDDDDMNAEAEAAVAEASLVFNPS</sequence>